<sequence length="95" mass="10125">MIALLAAPLGGGAFAAPLGADGPDAGTLVEPAQRKGTRNYRADGTTATDTTTTTTTTTASRNEKLSQCMDTWDKGTHITKSKWREICLRQLDARE</sequence>
<evidence type="ECO:0000313" key="3">
    <source>
        <dbReference type="EMBL" id="MTD94298.1"/>
    </source>
</evidence>
<organism evidence="3 4">
    <name type="scientific">Hyphomicrobium album</name>
    <dbReference type="NCBI Taxonomy" id="2665159"/>
    <lineage>
        <taxon>Bacteria</taxon>
        <taxon>Pseudomonadati</taxon>
        <taxon>Pseudomonadota</taxon>
        <taxon>Alphaproteobacteria</taxon>
        <taxon>Hyphomicrobiales</taxon>
        <taxon>Hyphomicrobiaceae</taxon>
        <taxon>Hyphomicrobium</taxon>
    </lineage>
</organism>
<feature type="region of interest" description="Disordered" evidence="1">
    <location>
        <begin position="34"/>
        <end position="58"/>
    </location>
</feature>
<dbReference type="Proteomes" id="UP000440694">
    <property type="component" value="Unassembled WGS sequence"/>
</dbReference>
<feature type="chain" id="PRO_5026253618" description="PsiF repeat-containing protein" evidence="2">
    <location>
        <begin position="16"/>
        <end position="95"/>
    </location>
</feature>
<feature type="signal peptide" evidence="2">
    <location>
        <begin position="1"/>
        <end position="15"/>
    </location>
</feature>
<feature type="compositionally biased region" description="Low complexity" evidence="1">
    <location>
        <begin position="45"/>
        <end position="58"/>
    </location>
</feature>
<proteinExistence type="predicted"/>
<reference evidence="3 4" key="1">
    <citation type="submission" date="2019-11" db="EMBL/GenBank/DDBJ databases">
        <title>Identification of a novel strain.</title>
        <authorList>
            <person name="Xu Q."/>
            <person name="Wang G."/>
        </authorList>
    </citation>
    <scope>NUCLEOTIDE SEQUENCE [LARGE SCALE GENOMIC DNA]</scope>
    <source>
        <strain evidence="4">xq</strain>
    </source>
</reference>
<evidence type="ECO:0000256" key="2">
    <source>
        <dbReference type="SAM" id="SignalP"/>
    </source>
</evidence>
<accession>A0A6I3KIS3</accession>
<evidence type="ECO:0008006" key="5">
    <source>
        <dbReference type="Google" id="ProtNLM"/>
    </source>
</evidence>
<keyword evidence="4" id="KW-1185">Reference proteome</keyword>
<dbReference type="AlphaFoldDB" id="A0A6I3KIS3"/>
<dbReference type="RefSeq" id="WP_154738739.1">
    <property type="nucleotide sequence ID" value="NZ_WMBQ01000001.1"/>
</dbReference>
<dbReference type="EMBL" id="WMBQ01000001">
    <property type="protein sequence ID" value="MTD94298.1"/>
    <property type="molecule type" value="Genomic_DNA"/>
</dbReference>
<protein>
    <recommendedName>
        <fullName evidence="5">PsiF repeat-containing protein</fullName>
    </recommendedName>
</protein>
<keyword evidence="2" id="KW-0732">Signal</keyword>
<evidence type="ECO:0000256" key="1">
    <source>
        <dbReference type="SAM" id="MobiDB-lite"/>
    </source>
</evidence>
<comment type="caution">
    <text evidence="3">The sequence shown here is derived from an EMBL/GenBank/DDBJ whole genome shotgun (WGS) entry which is preliminary data.</text>
</comment>
<evidence type="ECO:0000313" key="4">
    <source>
        <dbReference type="Proteomes" id="UP000440694"/>
    </source>
</evidence>
<name>A0A6I3KIS3_9HYPH</name>
<gene>
    <name evidence="3" type="ORF">GIW81_08110</name>
</gene>